<proteinExistence type="predicted"/>
<sequence length="106" mass="11838">MGAACRRIWGSSAPAPAWAGAGFRWAKGGRGFAGWYWPATTGGHVGDESWLERDRLILLDFDPQVVGIASQPFWLHWRDGDARRHAPDYFVRLADGRARVIATKCR</sequence>
<comment type="caution">
    <text evidence="1">The sequence shown here is derived from an EMBL/GenBank/DDBJ whole genome shotgun (WGS) entry which is preliminary data.</text>
</comment>
<keyword evidence="1" id="KW-0378">Hydrolase</keyword>
<reference evidence="1 2" key="1">
    <citation type="submission" date="2019-03" db="EMBL/GenBank/DDBJ databases">
        <title>Draft genome sequences of novel Actinobacteria.</title>
        <authorList>
            <person name="Sahin N."/>
            <person name="Ay H."/>
            <person name="Saygin H."/>
        </authorList>
    </citation>
    <scope>NUCLEOTIDE SEQUENCE [LARGE SCALE GENOMIC DNA]</scope>
    <source>
        <strain evidence="1 2">KC712</strain>
    </source>
</reference>
<organism evidence="1 2">
    <name type="scientific">Nonomuraea diastatica</name>
    <dbReference type="NCBI Taxonomy" id="1848329"/>
    <lineage>
        <taxon>Bacteria</taxon>
        <taxon>Bacillati</taxon>
        <taxon>Actinomycetota</taxon>
        <taxon>Actinomycetes</taxon>
        <taxon>Streptosporangiales</taxon>
        <taxon>Streptosporangiaceae</taxon>
        <taxon>Nonomuraea</taxon>
    </lineage>
</organism>
<dbReference type="EMBL" id="SMKP01000064">
    <property type="protein sequence ID" value="TDD18952.1"/>
    <property type="molecule type" value="Genomic_DNA"/>
</dbReference>
<accession>A0A4R4WIX0</accession>
<keyword evidence="2" id="KW-1185">Reference proteome</keyword>
<dbReference type="NCBIfam" id="NF033179">
    <property type="entry name" value="TnsA_like_Actin"/>
    <property type="match status" value="1"/>
</dbReference>
<dbReference type="OrthoDB" id="3403133at2"/>
<evidence type="ECO:0000313" key="1">
    <source>
        <dbReference type="EMBL" id="TDD18952.1"/>
    </source>
</evidence>
<evidence type="ECO:0000313" key="2">
    <source>
        <dbReference type="Proteomes" id="UP000294543"/>
    </source>
</evidence>
<keyword evidence="1" id="KW-0540">Nuclease</keyword>
<dbReference type="AlphaFoldDB" id="A0A4R4WIX0"/>
<dbReference type="GO" id="GO:0004519">
    <property type="term" value="F:endonuclease activity"/>
    <property type="evidence" value="ECO:0007669"/>
    <property type="project" value="UniProtKB-KW"/>
</dbReference>
<name>A0A4R4WIX0_9ACTN</name>
<dbReference type="Proteomes" id="UP000294543">
    <property type="component" value="Unassembled WGS sequence"/>
</dbReference>
<protein>
    <submittedName>
        <fullName evidence="1">TnsA-like heteromeric transposase endonuclease subunit</fullName>
    </submittedName>
</protein>
<keyword evidence="1" id="KW-0255">Endonuclease</keyword>
<dbReference type="RefSeq" id="WP_132511273.1">
    <property type="nucleotide sequence ID" value="NZ_SMKP01000064.1"/>
</dbReference>
<dbReference type="InterPro" id="IPR048000">
    <property type="entry name" value="TnsA-like"/>
</dbReference>
<gene>
    <name evidence="1" type="ORF">E1294_22665</name>
</gene>